<sequence length="440" mass="46117">MLLLAAGGLTAANAVRGPTLDAVEYSGANLVARDGQRVILRTDQALADNAAEGLRTEPEAEVDAQVDGSSIVLRFAQALRYDTDYRITLPTVRGAFTTAESVIEFEVSTPDTDVYSLVRDPDGDDELRRQGLGAGSEGSVVFASPRIQEYARLRSLIAVATLDDEDRSGLSVVGTRGEDPFEVGLPDVGNIESLQGVGDVLGFAFTAATPGAVNDALYVMNLADGSGVVNPVLGADGAPLQVLDWRFVPGTSSIVAQTYDQSLYLVDPLGETPTSPLGQHAELRGFIPGTATLIVADPDRGTLIDLTSGDVTTLELPEETETVGTTPGELVVIDDSLRYAQEFTSPQTTSAGTTFDAVVAVTDAEGTRVVFETATPASRIGRLCPSPNGQYLAIETISPESLTDGYPGLPAASAITTVFVDLDTGEATRSVVGFLPGWCR</sequence>
<reference evidence="1 2" key="1">
    <citation type="submission" date="2017-11" db="EMBL/GenBank/DDBJ databases">
        <title>Genomic Encyclopedia of Archaeal and Bacterial Type Strains, Phase II (KMG-II): From Individual Species to Whole Genera.</title>
        <authorList>
            <person name="Goeker M."/>
        </authorList>
    </citation>
    <scope>NUCLEOTIDE SEQUENCE [LARGE SCALE GENOMIC DNA]</scope>
    <source>
        <strain evidence="1 2">DSM 27393</strain>
    </source>
</reference>
<proteinExistence type="predicted"/>
<comment type="caution">
    <text evidence="1">The sequence shown here is derived from an EMBL/GenBank/DDBJ whole genome shotgun (WGS) entry which is preliminary data.</text>
</comment>
<keyword evidence="2" id="KW-1185">Reference proteome</keyword>
<protein>
    <recommendedName>
        <fullName evidence="3">Ig-like domain-containing protein</fullName>
    </recommendedName>
</protein>
<dbReference type="Proteomes" id="UP000228758">
    <property type="component" value="Unassembled WGS sequence"/>
</dbReference>
<dbReference type="SUPFAM" id="SSF63829">
    <property type="entry name" value="Calcium-dependent phosphotriesterase"/>
    <property type="match status" value="1"/>
</dbReference>
<evidence type="ECO:0000313" key="2">
    <source>
        <dbReference type="Proteomes" id="UP000228758"/>
    </source>
</evidence>
<accession>A0A2M9CNM5</accession>
<evidence type="ECO:0008006" key="3">
    <source>
        <dbReference type="Google" id="ProtNLM"/>
    </source>
</evidence>
<organism evidence="1 2">
    <name type="scientific">Diaminobutyricimonas aerilata</name>
    <dbReference type="NCBI Taxonomy" id="1162967"/>
    <lineage>
        <taxon>Bacteria</taxon>
        <taxon>Bacillati</taxon>
        <taxon>Actinomycetota</taxon>
        <taxon>Actinomycetes</taxon>
        <taxon>Micrococcales</taxon>
        <taxon>Microbacteriaceae</taxon>
        <taxon>Diaminobutyricimonas</taxon>
    </lineage>
</organism>
<evidence type="ECO:0000313" key="1">
    <source>
        <dbReference type="EMBL" id="PJJ73478.1"/>
    </source>
</evidence>
<gene>
    <name evidence="1" type="ORF">CLV46_3070</name>
</gene>
<dbReference type="AlphaFoldDB" id="A0A2M9CNM5"/>
<name>A0A2M9CNM5_9MICO</name>
<dbReference type="EMBL" id="PGFF01000001">
    <property type="protein sequence ID" value="PJJ73478.1"/>
    <property type="molecule type" value="Genomic_DNA"/>
</dbReference>